<dbReference type="NCBIfam" id="TIGR01352">
    <property type="entry name" value="tonB_Cterm"/>
    <property type="match status" value="1"/>
</dbReference>
<dbReference type="InParanoid" id="W0RIG1"/>
<dbReference type="eggNOG" id="COG0810">
    <property type="taxonomic scope" value="Bacteria"/>
</dbReference>
<evidence type="ECO:0000259" key="5">
    <source>
        <dbReference type="Pfam" id="PF07715"/>
    </source>
</evidence>
<evidence type="ECO:0000256" key="4">
    <source>
        <dbReference type="ARBA" id="ARBA00023136"/>
    </source>
</evidence>
<evidence type="ECO:0000256" key="2">
    <source>
        <dbReference type="ARBA" id="ARBA00022692"/>
    </source>
</evidence>
<organism evidence="6 7">
    <name type="scientific">Gemmatirosa kalamazoonensis</name>
    <dbReference type="NCBI Taxonomy" id="861299"/>
    <lineage>
        <taxon>Bacteria</taxon>
        <taxon>Pseudomonadati</taxon>
        <taxon>Gemmatimonadota</taxon>
        <taxon>Gemmatimonadia</taxon>
        <taxon>Gemmatimonadales</taxon>
        <taxon>Gemmatimonadaceae</taxon>
        <taxon>Gemmatirosa</taxon>
    </lineage>
</organism>
<accession>W0RIG1</accession>
<dbReference type="EMBL" id="CP007128">
    <property type="protein sequence ID" value="AHG90202.1"/>
    <property type="molecule type" value="Genomic_DNA"/>
</dbReference>
<dbReference type="InterPro" id="IPR037066">
    <property type="entry name" value="Plug_dom_sf"/>
</dbReference>
<dbReference type="Gene3D" id="3.30.1150.10">
    <property type="match status" value="1"/>
</dbReference>
<evidence type="ECO:0000313" key="7">
    <source>
        <dbReference type="Proteomes" id="UP000019151"/>
    </source>
</evidence>
<keyword evidence="2" id="KW-0812">Transmembrane</keyword>
<keyword evidence="3" id="KW-1133">Transmembrane helix</keyword>
<comment type="subcellular location">
    <subcellularLocation>
        <location evidence="1">Membrane</location>
        <topology evidence="1">Single-pass membrane protein</topology>
    </subcellularLocation>
</comment>
<evidence type="ECO:0000256" key="1">
    <source>
        <dbReference type="ARBA" id="ARBA00004167"/>
    </source>
</evidence>
<dbReference type="SUPFAM" id="SSF74653">
    <property type="entry name" value="TolA/TonB C-terminal domain"/>
    <property type="match status" value="1"/>
</dbReference>
<dbReference type="Gene3D" id="2.170.130.10">
    <property type="entry name" value="TonB-dependent receptor, plug domain"/>
    <property type="match status" value="1"/>
</dbReference>
<dbReference type="InterPro" id="IPR006260">
    <property type="entry name" value="TonB/TolA_C"/>
</dbReference>
<dbReference type="RefSeq" id="WP_025411672.1">
    <property type="nucleotide sequence ID" value="NZ_CP007128.1"/>
</dbReference>
<dbReference type="AlphaFoldDB" id="W0RIG1"/>
<dbReference type="GO" id="GO:0016020">
    <property type="term" value="C:membrane"/>
    <property type="evidence" value="ECO:0007669"/>
    <property type="project" value="UniProtKB-SubCell"/>
</dbReference>
<dbReference type="InterPro" id="IPR013784">
    <property type="entry name" value="Carb-bd-like_fold"/>
</dbReference>
<evidence type="ECO:0000313" key="6">
    <source>
        <dbReference type="EMBL" id="AHG90202.1"/>
    </source>
</evidence>
<dbReference type="Pfam" id="PF07715">
    <property type="entry name" value="Plug"/>
    <property type="match status" value="1"/>
</dbReference>
<dbReference type="STRING" id="861299.J421_2665"/>
<dbReference type="KEGG" id="gba:J421_2665"/>
<dbReference type="Proteomes" id="UP000019151">
    <property type="component" value="Chromosome"/>
</dbReference>
<keyword evidence="4" id="KW-0472">Membrane</keyword>
<reference evidence="6 7" key="1">
    <citation type="journal article" date="2014" name="Genome Announc.">
        <title>Genome Sequence and Methylome of Soil Bacterium Gemmatirosa kalamazoonensis KBS708T, a Member of the Rarely Cultivated Gemmatimonadetes Phylum.</title>
        <authorList>
            <person name="Debruyn J.M."/>
            <person name="Radosevich M."/>
            <person name="Wommack K.E."/>
            <person name="Polson S.W."/>
            <person name="Hauser L.J."/>
            <person name="Fawaz M.N."/>
            <person name="Korlach J."/>
            <person name="Tsai Y.C."/>
        </authorList>
    </citation>
    <scope>NUCLEOTIDE SEQUENCE [LARGE SCALE GENOMIC DNA]</scope>
    <source>
        <strain evidence="6 7">KBS708</strain>
    </source>
</reference>
<evidence type="ECO:0000256" key="3">
    <source>
        <dbReference type="ARBA" id="ARBA00022989"/>
    </source>
</evidence>
<keyword evidence="7" id="KW-1185">Reference proteome</keyword>
<name>W0RIG1_9BACT</name>
<dbReference type="Gene3D" id="2.60.40.1120">
    <property type="entry name" value="Carboxypeptidase-like, regulatory domain"/>
    <property type="match status" value="1"/>
</dbReference>
<dbReference type="HOGENOM" id="CLU_692150_0_0_0"/>
<dbReference type="SUPFAM" id="SSF49452">
    <property type="entry name" value="Starch-binding domain-like"/>
    <property type="match status" value="1"/>
</dbReference>
<feature type="domain" description="TonB-dependent receptor plug" evidence="5">
    <location>
        <begin position="146"/>
        <end position="240"/>
    </location>
</feature>
<dbReference type="OrthoDB" id="9782587at2"/>
<dbReference type="SUPFAM" id="SSF56935">
    <property type="entry name" value="Porins"/>
    <property type="match status" value="1"/>
</dbReference>
<proteinExistence type="predicted"/>
<dbReference type="GO" id="GO:0030246">
    <property type="term" value="F:carbohydrate binding"/>
    <property type="evidence" value="ECO:0007669"/>
    <property type="project" value="InterPro"/>
</dbReference>
<protein>
    <submittedName>
        <fullName evidence="6">TonB family protein</fullName>
    </submittedName>
</protein>
<dbReference type="Pfam" id="PF13620">
    <property type="entry name" value="CarboxypepD_reg"/>
    <property type="match status" value="1"/>
</dbReference>
<dbReference type="eggNOG" id="COG1629">
    <property type="taxonomic scope" value="Bacteria"/>
</dbReference>
<sequence length="392" mass="40828">MRTRLTILAGTLAPALLSSQPAPRYVVAGNVRGADDARLAGAIVEMRAAGSASAARQATTDADGAFRFGDVAPGQVELRVRRVGFRPETLQVEVPQVDGGAVIVPLERAAQAMAGVVVRAQSRATASITPFAAFERRRAAGLGRFVTRADIDKRRPQRTSDLFRSVPGVVLVQGEAGTLVPQFRNSMSAGTASRGASSQGACTPFYWMDGTPLGALALDLDAIPPGAIEGIELYSGIATVPAALRGGVSNAVCGVIAVWTRRGGPRTGPGSVSSLQLAKLVESGDVFTADQVDDAAVMLPVVPFTPEYPDALRKTAGKVVAEFVVDANGDIEGETIGFVSSTAPAFSESVRAALFGLHFTAAQRKGHAVRQVVQWPVKFEPDDKGAAVVKTP</sequence>
<gene>
    <name evidence="6" type="ORF">J421_2665</name>
</gene>
<dbReference type="InterPro" id="IPR012910">
    <property type="entry name" value="Plug_dom"/>
</dbReference>